<name>A0A1R2D4D1_9CILI</name>
<gene>
    <name evidence="1" type="ORF">SteCoe_299</name>
</gene>
<dbReference type="AlphaFoldDB" id="A0A1R2D4D1"/>
<evidence type="ECO:0000313" key="1">
    <source>
        <dbReference type="EMBL" id="OMJ96122.1"/>
    </source>
</evidence>
<proteinExistence type="predicted"/>
<dbReference type="EMBL" id="MPUH01000003">
    <property type="protein sequence ID" value="OMJ96122.1"/>
    <property type="molecule type" value="Genomic_DNA"/>
</dbReference>
<organism evidence="1 2">
    <name type="scientific">Stentor coeruleus</name>
    <dbReference type="NCBI Taxonomy" id="5963"/>
    <lineage>
        <taxon>Eukaryota</taxon>
        <taxon>Sar</taxon>
        <taxon>Alveolata</taxon>
        <taxon>Ciliophora</taxon>
        <taxon>Postciliodesmatophora</taxon>
        <taxon>Heterotrichea</taxon>
        <taxon>Heterotrichida</taxon>
        <taxon>Stentoridae</taxon>
        <taxon>Stentor</taxon>
    </lineage>
</organism>
<comment type="caution">
    <text evidence="1">The sequence shown here is derived from an EMBL/GenBank/DDBJ whole genome shotgun (WGS) entry which is preliminary data.</text>
</comment>
<reference evidence="1 2" key="1">
    <citation type="submission" date="2016-11" db="EMBL/GenBank/DDBJ databases">
        <title>The macronuclear genome of Stentor coeruleus: a giant cell with tiny introns.</title>
        <authorList>
            <person name="Slabodnick M."/>
            <person name="Ruby J.G."/>
            <person name="Reiff S.B."/>
            <person name="Swart E.C."/>
            <person name="Gosai S."/>
            <person name="Prabakaran S."/>
            <person name="Witkowska E."/>
            <person name="Larue G.E."/>
            <person name="Fisher S."/>
            <person name="Freeman R.M."/>
            <person name="Gunawardena J."/>
            <person name="Chu W."/>
            <person name="Stover N.A."/>
            <person name="Gregory B.D."/>
            <person name="Nowacki M."/>
            <person name="Derisi J."/>
            <person name="Roy S.W."/>
            <person name="Marshall W.F."/>
            <person name="Sood P."/>
        </authorList>
    </citation>
    <scope>NUCLEOTIDE SEQUENCE [LARGE SCALE GENOMIC DNA]</scope>
    <source>
        <strain evidence="1">WM001</strain>
    </source>
</reference>
<keyword evidence="2" id="KW-1185">Reference proteome</keyword>
<protein>
    <submittedName>
        <fullName evidence="1">Uncharacterized protein</fullName>
    </submittedName>
</protein>
<sequence length="322" mass="38023">MQSCQFCSQEAIFSCSCTNPEKIYCIEHFTQHRYEKSGLHQSRRLVCSESILALIQAALCKLTKEIFIEAKESISLIKYKVFQDLSLINTLKLLANSKLSENIPFSFSSLESFEDKINEVKPYFASHFAGFIENLHKISQKPKNLLPQKQFFEKESEKVEEIYRNSYPNFIINPHQSQYDPCNQNSYFNMNTKTGNENLNSQNAEIDHKADTGKIKISQIKREYYEEIPMKNNYNNKPKIEIPVIRCYYYISKGKEKHIPWFVVDQITNALSKGEKYVWIYDNDRKRYTNYVDLVYWKYYWANPDGTLQPNYDIIRIKESTV</sequence>
<accession>A0A1R2D4D1</accession>
<dbReference type="Proteomes" id="UP000187209">
    <property type="component" value="Unassembled WGS sequence"/>
</dbReference>
<evidence type="ECO:0000313" key="2">
    <source>
        <dbReference type="Proteomes" id="UP000187209"/>
    </source>
</evidence>